<gene>
    <name evidence="8" type="ORF">PPG34_13330</name>
</gene>
<evidence type="ECO:0000256" key="1">
    <source>
        <dbReference type="ARBA" id="ARBA00004401"/>
    </source>
</evidence>
<accession>A0ABU3KAA2</accession>
<dbReference type="Pfam" id="PF04999">
    <property type="entry name" value="FtsL"/>
    <property type="match status" value="1"/>
</dbReference>
<evidence type="ECO:0000313" key="9">
    <source>
        <dbReference type="Proteomes" id="UP001250932"/>
    </source>
</evidence>
<dbReference type="GO" id="GO:0051301">
    <property type="term" value="P:cell division"/>
    <property type="evidence" value="ECO:0007669"/>
    <property type="project" value="UniProtKB-KW"/>
</dbReference>
<proteinExistence type="predicted"/>
<dbReference type="InterPro" id="IPR011922">
    <property type="entry name" value="Cell_div_FtsL"/>
</dbReference>
<organism evidence="8 9">
    <name type="scientific">Candidatus Nitronereus thalassa</name>
    <dbReference type="NCBI Taxonomy" id="3020898"/>
    <lineage>
        <taxon>Bacteria</taxon>
        <taxon>Pseudomonadati</taxon>
        <taxon>Nitrospirota</taxon>
        <taxon>Nitrospiria</taxon>
        <taxon>Nitrospirales</taxon>
        <taxon>Nitrospiraceae</taxon>
        <taxon>Candidatus Nitronereus</taxon>
    </lineage>
</organism>
<evidence type="ECO:0000256" key="7">
    <source>
        <dbReference type="ARBA" id="ARBA00023306"/>
    </source>
</evidence>
<keyword evidence="6" id="KW-0472">Membrane</keyword>
<dbReference type="RefSeq" id="WP_313833903.1">
    <property type="nucleotide sequence ID" value="NZ_JAQOUE010000001.1"/>
</dbReference>
<keyword evidence="3 8" id="KW-0132">Cell division</keyword>
<sequence>MKMMQWGFLIIALSSTFLFYVWGKADVVRVGYELDQLSKQKLALEQEHDRLQIVFSQLTAMDRIAQEASRQLNMRAPAPGQVILVAGGFHKMPEQKTEPLRVARQDLIGEAH</sequence>
<dbReference type="EMBL" id="JAQOUE010000001">
    <property type="protein sequence ID" value="MDT7043336.1"/>
    <property type="molecule type" value="Genomic_DNA"/>
</dbReference>
<keyword evidence="4" id="KW-0812">Transmembrane</keyword>
<comment type="subcellular location">
    <subcellularLocation>
        <location evidence="1">Cell membrane</location>
        <topology evidence="1">Single-pass type II membrane protein</topology>
    </subcellularLocation>
</comment>
<keyword evidence="8" id="KW-0238">DNA-binding</keyword>
<reference evidence="8 9" key="1">
    <citation type="journal article" date="2023" name="ISME J.">
        <title>Cultivation and genomic characterization of novel and ubiquitous marine nitrite-oxidizing bacteria from the Nitrospirales.</title>
        <authorList>
            <person name="Mueller A.J."/>
            <person name="Daebeler A."/>
            <person name="Herbold C.W."/>
            <person name="Kirkegaard R.H."/>
            <person name="Daims H."/>
        </authorList>
    </citation>
    <scope>NUCLEOTIDE SEQUENCE [LARGE SCALE GENOMIC DNA]</scope>
    <source>
        <strain evidence="8 9">EB</strain>
    </source>
</reference>
<keyword evidence="5" id="KW-1133">Transmembrane helix</keyword>
<evidence type="ECO:0000256" key="4">
    <source>
        <dbReference type="ARBA" id="ARBA00022692"/>
    </source>
</evidence>
<keyword evidence="2" id="KW-1003">Cell membrane</keyword>
<keyword evidence="9" id="KW-1185">Reference proteome</keyword>
<evidence type="ECO:0000256" key="6">
    <source>
        <dbReference type="ARBA" id="ARBA00023136"/>
    </source>
</evidence>
<protein>
    <submittedName>
        <fullName evidence="8">Cell division protein FtsL</fullName>
    </submittedName>
</protein>
<dbReference type="GO" id="GO:0003677">
    <property type="term" value="F:DNA binding"/>
    <property type="evidence" value="ECO:0007669"/>
    <property type="project" value="UniProtKB-KW"/>
</dbReference>
<evidence type="ECO:0000256" key="5">
    <source>
        <dbReference type="ARBA" id="ARBA00022989"/>
    </source>
</evidence>
<dbReference type="Proteomes" id="UP001250932">
    <property type="component" value="Unassembled WGS sequence"/>
</dbReference>
<evidence type="ECO:0000313" key="8">
    <source>
        <dbReference type="EMBL" id="MDT7043336.1"/>
    </source>
</evidence>
<name>A0ABU3KAA2_9BACT</name>
<comment type="caution">
    <text evidence="8">The sequence shown here is derived from an EMBL/GenBank/DDBJ whole genome shotgun (WGS) entry which is preliminary data.</text>
</comment>
<keyword evidence="7" id="KW-0131">Cell cycle</keyword>
<evidence type="ECO:0000256" key="2">
    <source>
        <dbReference type="ARBA" id="ARBA00022475"/>
    </source>
</evidence>
<evidence type="ECO:0000256" key="3">
    <source>
        <dbReference type="ARBA" id="ARBA00022618"/>
    </source>
</evidence>